<dbReference type="SUPFAM" id="SSF56112">
    <property type="entry name" value="Protein kinase-like (PK-like)"/>
    <property type="match status" value="1"/>
</dbReference>
<protein>
    <submittedName>
        <fullName evidence="2">Kinase-like domain-containing protein</fullName>
    </submittedName>
</protein>
<keyword evidence="3" id="KW-1185">Reference proteome</keyword>
<dbReference type="InterPro" id="IPR001245">
    <property type="entry name" value="Ser-Thr/Tyr_kinase_cat_dom"/>
</dbReference>
<dbReference type="PROSITE" id="PS50011">
    <property type="entry name" value="PROTEIN_KINASE_DOM"/>
    <property type="match status" value="1"/>
</dbReference>
<name>A0A5C3M3B6_9AGAR</name>
<evidence type="ECO:0000313" key="3">
    <source>
        <dbReference type="Proteomes" id="UP000308652"/>
    </source>
</evidence>
<dbReference type="Proteomes" id="UP000308652">
    <property type="component" value="Unassembled WGS sequence"/>
</dbReference>
<dbReference type="OrthoDB" id="5966500at2759"/>
<dbReference type="Pfam" id="PF07714">
    <property type="entry name" value="PK_Tyr_Ser-Thr"/>
    <property type="match status" value="1"/>
</dbReference>
<dbReference type="InterPro" id="IPR000719">
    <property type="entry name" value="Prot_kinase_dom"/>
</dbReference>
<gene>
    <name evidence="2" type="ORF">BDQ12DRAFT_75572</name>
</gene>
<keyword evidence="2" id="KW-0418">Kinase</keyword>
<evidence type="ECO:0000313" key="2">
    <source>
        <dbReference type="EMBL" id="TFK39263.1"/>
    </source>
</evidence>
<dbReference type="Gene3D" id="1.10.510.10">
    <property type="entry name" value="Transferase(Phosphotransferase) domain 1"/>
    <property type="match status" value="1"/>
</dbReference>
<accession>A0A5C3M3B6</accession>
<reference evidence="2 3" key="1">
    <citation type="journal article" date="2019" name="Nat. Ecol. Evol.">
        <title>Megaphylogeny resolves global patterns of mushroom evolution.</title>
        <authorList>
            <person name="Varga T."/>
            <person name="Krizsan K."/>
            <person name="Foldi C."/>
            <person name="Dima B."/>
            <person name="Sanchez-Garcia M."/>
            <person name="Sanchez-Ramirez S."/>
            <person name="Szollosi G.J."/>
            <person name="Szarkandi J.G."/>
            <person name="Papp V."/>
            <person name="Albert L."/>
            <person name="Andreopoulos W."/>
            <person name="Angelini C."/>
            <person name="Antonin V."/>
            <person name="Barry K.W."/>
            <person name="Bougher N.L."/>
            <person name="Buchanan P."/>
            <person name="Buyck B."/>
            <person name="Bense V."/>
            <person name="Catcheside P."/>
            <person name="Chovatia M."/>
            <person name="Cooper J."/>
            <person name="Damon W."/>
            <person name="Desjardin D."/>
            <person name="Finy P."/>
            <person name="Geml J."/>
            <person name="Haridas S."/>
            <person name="Hughes K."/>
            <person name="Justo A."/>
            <person name="Karasinski D."/>
            <person name="Kautmanova I."/>
            <person name="Kiss B."/>
            <person name="Kocsube S."/>
            <person name="Kotiranta H."/>
            <person name="LaButti K.M."/>
            <person name="Lechner B.E."/>
            <person name="Liimatainen K."/>
            <person name="Lipzen A."/>
            <person name="Lukacs Z."/>
            <person name="Mihaltcheva S."/>
            <person name="Morgado L.N."/>
            <person name="Niskanen T."/>
            <person name="Noordeloos M.E."/>
            <person name="Ohm R.A."/>
            <person name="Ortiz-Santana B."/>
            <person name="Ovrebo C."/>
            <person name="Racz N."/>
            <person name="Riley R."/>
            <person name="Savchenko A."/>
            <person name="Shiryaev A."/>
            <person name="Soop K."/>
            <person name="Spirin V."/>
            <person name="Szebenyi C."/>
            <person name="Tomsovsky M."/>
            <person name="Tulloss R.E."/>
            <person name="Uehling J."/>
            <person name="Grigoriev I.V."/>
            <person name="Vagvolgyi C."/>
            <person name="Papp T."/>
            <person name="Martin F.M."/>
            <person name="Miettinen O."/>
            <person name="Hibbett D.S."/>
            <person name="Nagy L.G."/>
        </authorList>
    </citation>
    <scope>NUCLEOTIDE SEQUENCE [LARGE SCALE GENOMIC DNA]</scope>
    <source>
        <strain evidence="2 3">CBS 166.37</strain>
    </source>
</reference>
<dbReference type="GO" id="GO:0004674">
    <property type="term" value="F:protein serine/threonine kinase activity"/>
    <property type="evidence" value="ECO:0007669"/>
    <property type="project" value="TreeGrafter"/>
</dbReference>
<dbReference type="PANTHER" id="PTHR44329">
    <property type="entry name" value="SERINE/THREONINE-PROTEIN KINASE TNNI3K-RELATED"/>
    <property type="match status" value="1"/>
</dbReference>
<dbReference type="InterPro" id="IPR011009">
    <property type="entry name" value="Kinase-like_dom_sf"/>
</dbReference>
<dbReference type="STRING" id="68775.A0A5C3M3B6"/>
<dbReference type="InterPro" id="IPR051681">
    <property type="entry name" value="Ser/Thr_Kinases-Pseudokinases"/>
</dbReference>
<evidence type="ECO:0000259" key="1">
    <source>
        <dbReference type="PROSITE" id="PS50011"/>
    </source>
</evidence>
<feature type="domain" description="Protein kinase" evidence="1">
    <location>
        <begin position="24"/>
        <end position="308"/>
    </location>
</feature>
<dbReference type="SMART" id="SM00220">
    <property type="entry name" value="S_TKc"/>
    <property type="match status" value="1"/>
</dbReference>
<dbReference type="EMBL" id="ML213600">
    <property type="protein sequence ID" value="TFK39263.1"/>
    <property type="molecule type" value="Genomic_DNA"/>
</dbReference>
<dbReference type="GO" id="GO:0005524">
    <property type="term" value="F:ATP binding"/>
    <property type="evidence" value="ECO:0007669"/>
    <property type="project" value="InterPro"/>
</dbReference>
<keyword evidence="2" id="KW-0808">Transferase</keyword>
<organism evidence="2 3">
    <name type="scientific">Crucibulum laeve</name>
    <dbReference type="NCBI Taxonomy" id="68775"/>
    <lineage>
        <taxon>Eukaryota</taxon>
        <taxon>Fungi</taxon>
        <taxon>Dikarya</taxon>
        <taxon>Basidiomycota</taxon>
        <taxon>Agaricomycotina</taxon>
        <taxon>Agaricomycetes</taxon>
        <taxon>Agaricomycetidae</taxon>
        <taxon>Agaricales</taxon>
        <taxon>Agaricineae</taxon>
        <taxon>Nidulariaceae</taxon>
        <taxon>Crucibulum</taxon>
    </lineage>
</organism>
<proteinExistence type="predicted"/>
<dbReference type="AlphaFoldDB" id="A0A5C3M3B6"/>
<sequence length="308" mass="35350">MCSNSELAVVMNHGQSPRYTLEKRRLSYIVEEGGFYNQWCTISRTDTLPSSQPDKLRMKMIFKVSHYGELKVCEEVVKMYEHVEELVNRMPHHRHICRPILVDVDVFMDGLITGRHLKGLITTFYHDGNILTFLKNNEKANKLQLILQVAQAIEVLHSLDIVHGNIHPLNVLIKHDGHAMLTDVGLHSAAQQCFRDICISISECDQYKLQDCHATDGTIPPTKVMDVHSFLLTIYAIYKGSPPFCASKNTSADEAMIRMVRKGCSSLKKPHSMPEDIWFFSERFWKYPAKSVTMRQVIGCLERVRHTH</sequence>